<reference evidence="2 3" key="2">
    <citation type="submission" date="2018-11" db="EMBL/GenBank/DDBJ databases">
        <authorList>
            <consortium name="Pathogen Informatics"/>
        </authorList>
    </citation>
    <scope>NUCLEOTIDE SEQUENCE [LARGE SCALE GENOMIC DNA]</scope>
    <source>
        <strain evidence="2 3">Costa Rica</strain>
    </source>
</reference>
<dbReference type="Proteomes" id="UP000267027">
    <property type="component" value="Unassembled WGS sequence"/>
</dbReference>
<dbReference type="WBParaSite" id="ACOC_0001102201-mRNA-1">
    <property type="protein sequence ID" value="ACOC_0001102201-mRNA-1"/>
    <property type="gene ID" value="ACOC_0001102201"/>
</dbReference>
<accession>A0A0R3PXJ9</accession>
<reference evidence="4" key="1">
    <citation type="submission" date="2017-02" db="UniProtKB">
        <authorList>
            <consortium name="WormBaseParasite"/>
        </authorList>
    </citation>
    <scope>IDENTIFICATION</scope>
</reference>
<protein>
    <submittedName>
        <fullName evidence="4">TACC_C domain-containing protein</fullName>
    </submittedName>
</protein>
<dbReference type="EMBL" id="UYYA01004596">
    <property type="protein sequence ID" value="VDM62608.1"/>
    <property type="molecule type" value="Genomic_DNA"/>
</dbReference>
<feature type="region of interest" description="Disordered" evidence="1">
    <location>
        <begin position="61"/>
        <end position="420"/>
    </location>
</feature>
<evidence type="ECO:0000256" key="1">
    <source>
        <dbReference type="SAM" id="MobiDB-lite"/>
    </source>
</evidence>
<feature type="compositionally biased region" description="Polar residues" evidence="1">
    <location>
        <begin position="106"/>
        <end position="136"/>
    </location>
</feature>
<evidence type="ECO:0000313" key="3">
    <source>
        <dbReference type="Proteomes" id="UP000267027"/>
    </source>
</evidence>
<name>A0A0R3PXJ9_ANGCS</name>
<keyword evidence="3" id="KW-1185">Reference proteome</keyword>
<evidence type="ECO:0000313" key="2">
    <source>
        <dbReference type="EMBL" id="VDM62608.1"/>
    </source>
</evidence>
<feature type="compositionally biased region" description="Basic and acidic residues" evidence="1">
    <location>
        <begin position="1"/>
        <end position="11"/>
    </location>
</feature>
<feature type="compositionally biased region" description="Polar residues" evidence="1">
    <location>
        <begin position="391"/>
        <end position="403"/>
    </location>
</feature>
<sequence>MDDIVWIREEPPAPNIGNHSATNDNTVVVERFSTTLSSQSETADSPQISSTNAVNCTDQFAQKQLSESANENERLNEEKRVSFNIPPACTNSTGASSAEPPRQKQEGVQSEATSIPNSNQEGFSITVSYPSASGNKSSDDSTEKLPGQLDQNPPKELEKEALAIQTSHAASTLPSQENLMQSNEQRGFNITVSYPGDSEKKYTDNSSEKQPQQPHQNPPKELQTEAPVNETSCPSSTLPAVDSSIKQKLGGKSQEDSKQNNEQRGFNITISYPGDSENKSADNSSEKQPQQLGTNPPKELEKEAPVNGTLSPTSNLPAVDSSIKPRLDDKFQEDSKQNNEQRGSSIMISYPGDSEKKSTDNSSEKQPQQPDQNHPKELEKDALVNEAPYPDNTSLTVDTSIQKQSDDKALETTKKSNGQGNVNNSVCLSNDAFSSDAVHINVDVFGPTITTLPVSIDVNRPPSSLDSAQVEVEKFEPSTTNVPVTIGLSALQINAEAVKEQEESKTTQARLVEESTGISNHNDIDKNDDGFDITHLVILSIIDEAFSVAAQRKCLFEDVYKTIEDIEQLPPPPELPIGGLAGNVESVIIGSGVLKYVTGCVVLPNGTVLATDEEAGLLLFDIQGNLLKTMLVDIEETKGDWCRYIVKFTINLDHVAKIEGLKFLAS</sequence>
<feature type="compositionally biased region" description="Basic and acidic residues" evidence="1">
    <location>
        <begin position="323"/>
        <end position="339"/>
    </location>
</feature>
<feature type="region of interest" description="Disordered" evidence="1">
    <location>
        <begin position="1"/>
        <end position="24"/>
    </location>
</feature>
<dbReference type="AlphaFoldDB" id="A0A0R3PXJ9"/>
<proteinExistence type="predicted"/>
<feature type="compositionally biased region" description="Polar residues" evidence="1">
    <location>
        <begin position="229"/>
        <end position="238"/>
    </location>
</feature>
<evidence type="ECO:0000313" key="4">
    <source>
        <dbReference type="WBParaSite" id="ACOC_0001102201-mRNA-1"/>
    </source>
</evidence>
<feature type="compositionally biased region" description="Basic and acidic residues" evidence="1">
    <location>
        <begin position="71"/>
        <end position="81"/>
    </location>
</feature>
<feature type="compositionally biased region" description="Basic and acidic residues" evidence="1">
    <location>
        <begin position="404"/>
        <end position="414"/>
    </location>
</feature>
<organism evidence="4">
    <name type="scientific">Angiostrongylus costaricensis</name>
    <name type="common">Nematode worm</name>
    <dbReference type="NCBI Taxonomy" id="334426"/>
    <lineage>
        <taxon>Eukaryota</taxon>
        <taxon>Metazoa</taxon>
        <taxon>Ecdysozoa</taxon>
        <taxon>Nematoda</taxon>
        <taxon>Chromadorea</taxon>
        <taxon>Rhabditida</taxon>
        <taxon>Rhabditina</taxon>
        <taxon>Rhabditomorpha</taxon>
        <taxon>Strongyloidea</taxon>
        <taxon>Metastrongylidae</taxon>
        <taxon>Angiostrongylus</taxon>
    </lineage>
</organism>
<feature type="compositionally biased region" description="Basic and acidic residues" evidence="1">
    <location>
        <begin position="373"/>
        <end position="383"/>
    </location>
</feature>
<feature type="compositionally biased region" description="Polar residues" evidence="1">
    <location>
        <begin position="281"/>
        <end position="294"/>
    </location>
</feature>
<gene>
    <name evidence="2" type="ORF">ACOC_LOCUS11023</name>
</gene>
<feature type="compositionally biased region" description="Basic and acidic residues" evidence="1">
    <location>
        <begin position="197"/>
        <end position="207"/>
    </location>
</feature>
<dbReference type="OrthoDB" id="5798673at2759"/>
<feature type="compositionally biased region" description="Polar residues" evidence="1">
    <location>
        <begin position="164"/>
        <end position="192"/>
    </location>
</feature>
<feature type="compositionally biased region" description="Basic and acidic residues" evidence="1">
    <location>
        <begin position="353"/>
        <end position="363"/>
    </location>
</feature>